<evidence type="ECO:0008006" key="3">
    <source>
        <dbReference type="Google" id="ProtNLM"/>
    </source>
</evidence>
<sequence>MLPYLFLFKCFFAYRIKNVKLVYDMHDLNEKRQVINIKSFIRYYLFVVLEKSLRNIQVDIITVSGGLARLFYYRNKKSAKVVCNVVPEHSGLAEENDEDHACIVKLESNFAKLSRDPTIVRLVYFGQIKADRLPVDFLSVLLNSTDRLQLDVYGTVNDDFKHIFLKFCEHNRVCFRGEYDPKDISFLKAYDYSLMLFLSNSINIRYCLPNKFFQALSYGVISIVSPNLFEVGFKYPSAVVKLSADSQSGFDIIDFENELYKRKDFDKNRLKSIAKLVHAKSRRNFYQACSVKIRKSRDS</sequence>
<reference evidence="2" key="1">
    <citation type="journal article" date="2018" name="Front. Microbiol.">
        <title>Genome-Based Analysis Reveals the Taxonomy and Diversity of the Family Idiomarinaceae.</title>
        <authorList>
            <person name="Liu Y."/>
            <person name="Lai Q."/>
            <person name="Shao Z."/>
        </authorList>
    </citation>
    <scope>NUCLEOTIDE SEQUENCE [LARGE SCALE GENOMIC DNA]</scope>
    <source>
        <strain evidence="2">GBPy7</strain>
    </source>
</reference>
<protein>
    <recommendedName>
        <fullName evidence="3">Glycosyl transferase family 1 domain-containing protein</fullName>
    </recommendedName>
</protein>
<dbReference type="Proteomes" id="UP000288395">
    <property type="component" value="Unassembled WGS sequence"/>
</dbReference>
<accession>A0A432VT67</accession>
<evidence type="ECO:0000313" key="1">
    <source>
        <dbReference type="EMBL" id="RUO19619.1"/>
    </source>
</evidence>
<keyword evidence="2" id="KW-1185">Reference proteome</keyword>
<dbReference type="AlphaFoldDB" id="A0A432VT67"/>
<comment type="caution">
    <text evidence="1">The sequence shown here is derived from an EMBL/GenBank/DDBJ whole genome shotgun (WGS) entry which is preliminary data.</text>
</comment>
<gene>
    <name evidence="1" type="ORF">CWE08_09305</name>
</gene>
<proteinExistence type="predicted"/>
<evidence type="ECO:0000313" key="2">
    <source>
        <dbReference type="Proteomes" id="UP000288395"/>
    </source>
</evidence>
<dbReference type="EMBL" id="PIPJ01000007">
    <property type="protein sequence ID" value="RUO19619.1"/>
    <property type="molecule type" value="Genomic_DNA"/>
</dbReference>
<name>A0A432VT67_9GAMM</name>
<organism evidence="1 2">
    <name type="scientific">Aliidiomarina iranensis</name>
    <dbReference type="NCBI Taxonomy" id="1434071"/>
    <lineage>
        <taxon>Bacteria</taxon>
        <taxon>Pseudomonadati</taxon>
        <taxon>Pseudomonadota</taxon>
        <taxon>Gammaproteobacteria</taxon>
        <taxon>Alteromonadales</taxon>
        <taxon>Idiomarinaceae</taxon>
        <taxon>Aliidiomarina</taxon>
    </lineage>
</organism>